<dbReference type="Gene3D" id="3.40.220.10">
    <property type="entry name" value="Leucine Aminopeptidase, subunit E, domain 1"/>
    <property type="match status" value="1"/>
</dbReference>
<dbReference type="STRING" id="1703779.AMJ83_00205"/>
<dbReference type="PATRIC" id="fig|1703779.3.peg.116"/>
<protein>
    <recommendedName>
        <fullName evidence="7">Probable cytosol aminopeptidase</fullName>
        <ecNumber evidence="7">3.4.11.1</ecNumber>
    </recommendedName>
    <alternativeName>
        <fullName evidence="7">Leucine aminopeptidase</fullName>
        <shortName evidence="7">LAP</shortName>
        <ecNumber evidence="7">3.4.11.10</ecNumber>
    </alternativeName>
    <alternativeName>
        <fullName evidence="7">Leucyl aminopeptidase</fullName>
    </alternativeName>
</protein>
<keyword evidence="7" id="KW-0464">Manganese</keyword>
<comment type="catalytic activity">
    <reaction evidence="2 7">
        <text>Release of an N-terminal amino acid, preferentially leucine, but not glutamic or aspartic acids.</text>
        <dbReference type="EC" id="3.4.11.10"/>
    </reaction>
</comment>
<accession>A0A0S8FX53</accession>
<evidence type="ECO:0000256" key="6">
    <source>
        <dbReference type="ARBA" id="ARBA00022801"/>
    </source>
</evidence>
<keyword evidence="6 7" id="KW-0378">Hydrolase</keyword>
<feature type="binding site" evidence="7">
    <location>
        <position position="273"/>
    </location>
    <ligand>
        <name>Mn(2+)</name>
        <dbReference type="ChEBI" id="CHEBI:29035"/>
        <label>1</label>
    </ligand>
</feature>
<dbReference type="SUPFAM" id="SSF53187">
    <property type="entry name" value="Zn-dependent exopeptidases"/>
    <property type="match status" value="1"/>
</dbReference>
<feature type="binding site" evidence="7">
    <location>
        <position position="350"/>
    </location>
    <ligand>
        <name>Mn(2+)</name>
        <dbReference type="ChEBI" id="CHEBI:29035"/>
        <label>1</label>
    </ligand>
</feature>
<feature type="binding site" evidence="7">
    <location>
        <position position="352"/>
    </location>
    <ligand>
        <name>Mn(2+)</name>
        <dbReference type="ChEBI" id="CHEBI:29035"/>
        <label>1</label>
    </ligand>
</feature>
<evidence type="ECO:0000313" key="9">
    <source>
        <dbReference type="EMBL" id="KPK64666.1"/>
    </source>
</evidence>
<dbReference type="Gene3D" id="3.40.630.10">
    <property type="entry name" value="Zn peptidases"/>
    <property type="match status" value="1"/>
</dbReference>
<dbReference type="Proteomes" id="UP000051373">
    <property type="component" value="Unassembled WGS sequence"/>
</dbReference>
<dbReference type="InterPro" id="IPR043472">
    <property type="entry name" value="Macro_dom-like"/>
</dbReference>
<dbReference type="InterPro" id="IPR011356">
    <property type="entry name" value="Leucine_aapep/pepB"/>
</dbReference>
<sequence>MKMNVRTQSITDFIGDTIIVNLFQGAKSPDGATAAVDRALGGLVSRLIIDKEITGELGDTTVIHRCNNLKAKKVIVVGLGKQDKFDLDGVRKAAGAAAKKARDIGAKSVGSVVHGAGVGDLDGAHAAQALVEGTFLSLYRFSEYKKPDKNHEIKTFSIVEQKKTKAKEFAKAVVLGKILAESQNVARDLINEPANNLTPEKLLMRIKTTLSDLHLAKIVTCQYLGPKMLKKMGMNALLAVGQGSSHETRFIVLRIKTADKPLTCLIGKTVTFDSGGISIKPSSGMGSMKGDMAGGAVAIGTTLALAKSRSKVNLLTLIPAVENMPSGSAYRPGDVVRAMSGKTIEIVSTDAEGRLTLADALTYGEKKGARVIVDIATLTGGCVVALGTSIAAVMGNDQALTGRFLEITRHTGEPFWQLPLHEEYRKQIKSEVADLKNSGGRYASTITAGLFLQSFVRKAKWLHIDVAGKELTDKESYYTPVGGTGFGVRTLYELMVSL</sequence>
<feature type="binding site" evidence="7">
    <location>
        <position position="268"/>
    </location>
    <ligand>
        <name>Mn(2+)</name>
        <dbReference type="ChEBI" id="CHEBI:29035"/>
        <label>2</label>
    </ligand>
</feature>
<dbReference type="InterPro" id="IPR023042">
    <property type="entry name" value="Peptidase_M17_leu_NH2_pept"/>
</dbReference>
<comment type="cofactor">
    <cofactor evidence="7">
        <name>Mn(2+)</name>
        <dbReference type="ChEBI" id="CHEBI:29035"/>
    </cofactor>
    <text evidence="7">Binds 2 manganese ions per subunit.</text>
</comment>
<evidence type="ECO:0000256" key="7">
    <source>
        <dbReference type="HAMAP-Rule" id="MF_00181"/>
    </source>
</evidence>
<feature type="binding site" evidence="7">
    <location>
        <position position="273"/>
    </location>
    <ligand>
        <name>Mn(2+)</name>
        <dbReference type="ChEBI" id="CHEBI:29035"/>
        <label>2</label>
    </ligand>
</feature>
<dbReference type="AlphaFoldDB" id="A0A0S8FX53"/>
<comment type="function">
    <text evidence="7">Presumably involved in the processing and regular turnover of intracellular proteins. Catalyzes the removal of unsubstituted N-terminal amino acids from various peptides.</text>
</comment>
<evidence type="ECO:0000256" key="3">
    <source>
        <dbReference type="ARBA" id="ARBA00009528"/>
    </source>
</evidence>
<dbReference type="PANTHER" id="PTHR11963:SF23">
    <property type="entry name" value="CYTOSOL AMINOPEPTIDASE"/>
    <property type="match status" value="1"/>
</dbReference>
<dbReference type="CDD" id="cd00433">
    <property type="entry name" value="Peptidase_M17"/>
    <property type="match status" value="1"/>
</dbReference>
<dbReference type="PRINTS" id="PR00481">
    <property type="entry name" value="LAMNOPPTDASE"/>
</dbReference>
<comment type="caution">
    <text evidence="9">The sequence shown here is derived from an EMBL/GenBank/DDBJ whole genome shotgun (WGS) entry which is preliminary data.</text>
</comment>
<evidence type="ECO:0000256" key="2">
    <source>
        <dbReference type="ARBA" id="ARBA00000967"/>
    </source>
</evidence>
<keyword evidence="5 7" id="KW-0645">Protease</keyword>
<dbReference type="PANTHER" id="PTHR11963">
    <property type="entry name" value="LEUCINE AMINOPEPTIDASE-RELATED"/>
    <property type="match status" value="1"/>
</dbReference>
<dbReference type="Pfam" id="PF00883">
    <property type="entry name" value="Peptidase_M17"/>
    <property type="match status" value="1"/>
</dbReference>
<dbReference type="GO" id="GO:0070006">
    <property type="term" value="F:metalloaminopeptidase activity"/>
    <property type="evidence" value="ECO:0007669"/>
    <property type="project" value="InterPro"/>
</dbReference>
<dbReference type="EC" id="3.4.11.10" evidence="7"/>
<keyword evidence="7" id="KW-0963">Cytoplasm</keyword>
<proteinExistence type="inferred from homology"/>
<dbReference type="EC" id="3.4.11.1" evidence="7"/>
<dbReference type="GO" id="GO:0030145">
    <property type="term" value="F:manganese ion binding"/>
    <property type="evidence" value="ECO:0007669"/>
    <property type="project" value="UniProtKB-UniRule"/>
</dbReference>
<dbReference type="InterPro" id="IPR008283">
    <property type="entry name" value="Peptidase_M17_N"/>
</dbReference>
<keyword evidence="7" id="KW-0479">Metal-binding</keyword>
<keyword evidence="4 7" id="KW-0031">Aminopeptidase</keyword>
<feature type="binding site" evidence="7">
    <location>
        <position position="291"/>
    </location>
    <ligand>
        <name>Mn(2+)</name>
        <dbReference type="ChEBI" id="CHEBI:29035"/>
        <label>2</label>
    </ligand>
</feature>
<dbReference type="NCBIfam" id="NF002073">
    <property type="entry name" value="PRK00913.1-2"/>
    <property type="match status" value="1"/>
</dbReference>
<dbReference type="PROSITE" id="PS00631">
    <property type="entry name" value="CYTOSOL_AP"/>
    <property type="match status" value="1"/>
</dbReference>
<reference evidence="9 10" key="1">
    <citation type="journal article" date="2015" name="Microbiome">
        <title>Genomic resolution of linkages in carbon, nitrogen, and sulfur cycling among widespread estuary sediment bacteria.</title>
        <authorList>
            <person name="Baker B.J."/>
            <person name="Lazar C.S."/>
            <person name="Teske A.P."/>
            <person name="Dick G.J."/>
        </authorList>
    </citation>
    <scope>NUCLEOTIDE SEQUENCE [LARGE SCALE GENOMIC DNA]</scope>
    <source>
        <strain evidence="9">SM23_42</strain>
    </source>
</reference>
<dbReference type="HAMAP" id="MF_00181">
    <property type="entry name" value="Cytosol_peptidase_M17"/>
    <property type="match status" value="1"/>
</dbReference>
<dbReference type="Pfam" id="PF02789">
    <property type="entry name" value="Peptidase_M17_N"/>
    <property type="match status" value="1"/>
</dbReference>
<feature type="binding site" evidence="7">
    <location>
        <position position="352"/>
    </location>
    <ligand>
        <name>Mn(2+)</name>
        <dbReference type="ChEBI" id="CHEBI:29035"/>
        <label>2</label>
    </ligand>
</feature>
<name>A0A0S8FX53_UNCW3</name>
<evidence type="ECO:0000256" key="4">
    <source>
        <dbReference type="ARBA" id="ARBA00022438"/>
    </source>
</evidence>
<organism evidence="9 10">
    <name type="scientific">candidate division WOR_3 bacterium SM23_42</name>
    <dbReference type="NCBI Taxonomy" id="1703779"/>
    <lineage>
        <taxon>Bacteria</taxon>
        <taxon>Bacteria division WOR-3</taxon>
    </lineage>
</organism>
<dbReference type="EMBL" id="LJUJ01000001">
    <property type="protein sequence ID" value="KPK64666.1"/>
    <property type="molecule type" value="Genomic_DNA"/>
</dbReference>
<gene>
    <name evidence="7" type="primary">pepA</name>
    <name evidence="9" type="ORF">AMJ83_00205</name>
</gene>
<dbReference type="GO" id="GO:0006508">
    <property type="term" value="P:proteolysis"/>
    <property type="evidence" value="ECO:0007669"/>
    <property type="project" value="UniProtKB-KW"/>
</dbReference>
<evidence type="ECO:0000256" key="1">
    <source>
        <dbReference type="ARBA" id="ARBA00000135"/>
    </source>
</evidence>
<dbReference type="NCBIfam" id="NF002083">
    <property type="entry name" value="PRK00913.3-5"/>
    <property type="match status" value="1"/>
</dbReference>
<comment type="similarity">
    <text evidence="3 7">Belongs to the peptidase M17 family.</text>
</comment>
<comment type="subcellular location">
    <subcellularLocation>
        <location evidence="7">Cytoplasm</location>
    </subcellularLocation>
</comment>
<dbReference type="GO" id="GO:0005737">
    <property type="term" value="C:cytoplasm"/>
    <property type="evidence" value="ECO:0007669"/>
    <property type="project" value="UniProtKB-SubCell"/>
</dbReference>
<dbReference type="SUPFAM" id="SSF52949">
    <property type="entry name" value="Macro domain-like"/>
    <property type="match status" value="1"/>
</dbReference>
<feature type="active site" evidence="7">
    <location>
        <position position="354"/>
    </location>
</feature>
<comment type="catalytic activity">
    <reaction evidence="1 7">
        <text>Release of an N-terminal amino acid, Xaa-|-Yaa-, in which Xaa is preferably Leu, but may be other amino acids including Pro although not Arg or Lys, and Yaa may be Pro. Amino acid amides and methyl esters are also readily hydrolyzed, but rates on arylamides are exceedingly low.</text>
        <dbReference type="EC" id="3.4.11.1"/>
    </reaction>
</comment>
<evidence type="ECO:0000256" key="5">
    <source>
        <dbReference type="ARBA" id="ARBA00022670"/>
    </source>
</evidence>
<evidence type="ECO:0000313" key="10">
    <source>
        <dbReference type="Proteomes" id="UP000051373"/>
    </source>
</evidence>
<feature type="active site" evidence="7">
    <location>
        <position position="280"/>
    </location>
</feature>
<feature type="domain" description="Cytosol aminopeptidase" evidence="8">
    <location>
        <begin position="348"/>
        <end position="355"/>
    </location>
</feature>
<evidence type="ECO:0000259" key="8">
    <source>
        <dbReference type="PROSITE" id="PS00631"/>
    </source>
</evidence>
<dbReference type="InterPro" id="IPR000819">
    <property type="entry name" value="Peptidase_M17_C"/>
</dbReference>
<dbReference type="NCBIfam" id="NF002074">
    <property type="entry name" value="PRK00913.1-4"/>
    <property type="match status" value="1"/>
</dbReference>